<dbReference type="PANTHER" id="PTHR28626:SF3">
    <property type="entry name" value="SRR1-LIKE PROTEIN"/>
    <property type="match status" value="1"/>
</dbReference>
<feature type="domain" description="SRR1-like" evidence="2">
    <location>
        <begin position="90"/>
        <end position="255"/>
    </location>
</feature>
<protein>
    <recommendedName>
        <fullName evidence="2">SRR1-like domain-containing protein</fullName>
    </recommendedName>
</protein>
<sequence>MESNLDTDGFTIVKSKKKYNSKLKLPISTQNQIKSIDSTDIDDLINKIERIKNQLLNYDSEFFVSKILIHLSKIIQDYFVQFPNGLKNRINLICYGLGSFEDSLTSRYQLVLLLIIIEELEKNYQVKIEEIYDPIFNDIDNFVIEKLLKYKPSLINNKCLKQVELGNQENCLTLVYMPHCPKALYNNFLFANWSRKHLKSFVLFGNSFATIQTLTIEENFQKYYGYLKDSLEFLNEFKLDSKCEFTNAFYDLSFITFKPEETSSPKNPFFNDDSPPLQLEAPIYDSTEEIL</sequence>
<gene>
    <name evidence="3" type="ORF">OXX778_LOCUS22585</name>
</gene>
<organism evidence="3 4">
    <name type="scientific">Brachionus calyciflorus</name>
    <dbReference type="NCBI Taxonomy" id="104777"/>
    <lineage>
        <taxon>Eukaryota</taxon>
        <taxon>Metazoa</taxon>
        <taxon>Spiralia</taxon>
        <taxon>Gnathifera</taxon>
        <taxon>Rotifera</taxon>
        <taxon>Eurotatoria</taxon>
        <taxon>Monogononta</taxon>
        <taxon>Pseudotrocha</taxon>
        <taxon>Ploima</taxon>
        <taxon>Brachionidae</taxon>
        <taxon>Brachionus</taxon>
    </lineage>
</organism>
<comment type="similarity">
    <text evidence="1">Belongs to the SRR1 family.</text>
</comment>
<dbReference type="EMBL" id="CAJNOC010009842">
    <property type="protein sequence ID" value="CAF1133554.1"/>
    <property type="molecule type" value="Genomic_DNA"/>
</dbReference>
<evidence type="ECO:0000313" key="3">
    <source>
        <dbReference type="EMBL" id="CAF1133554.1"/>
    </source>
</evidence>
<dbReference type="InterPro" id="IPR012942">
    <property type="entry name" value="SRR1-like"/>
</dbReference>
<comment type="caution">
    <text evidence="3">The sequence shown here is derived from an EMBL/GenBank/DDBJ whole genome shotgun (WGS) entry which is preliminary data.</text>
</comment>
<name>A0A814RIY4_9BILA</name>
<dbReference type="PANTHER" id="PTHR28626">
    <property type="entry name" value="SRR1-LIKE PROTEIN"/>
    <property type="match status" value="1"/>
</dbReference>
<dbReference type="GO" id="GO:0005634">
    <property type="term" value="C:nucleus"/>
    <property type="evidence" value="ECO:0007669"/>
    <property type="project" value="TreeGrafter"/>
</dbReference>
<accession>A0A814RIY4</accession>
<dbReference type="InterPro" id="IPR040044">
    <property type="entry name" value="SRR1L"/>
</dbReference>
<dbReference type="Proteomes" id="UP000663879">
    <property type="component" value="Unassembled WGS sequence"/>
</dbReference>
<evidence type="ECO:0000259" key="2">
    <source>
        <dbReference type="Pfam" id="PF07985"/>
    </source>
</evidence>
<evidence type="ECO:0000313" key="4">
    <source>
        <dbReference type="Proteomes" id="UP000663879"/>
    </source>
</evidence>
<reference evidence="3" key="1">
    <citation type="submission" date="2021-02" db="EMBL/GenBank/DDBJ databases">
        <authorList>
            <person name="Nowell W R."/>
        </authorList>
    </citation>
    <scope>NUCLEOTIDE SEQUENCE</scope>
    <source>
        <strain evidence="3">Ploen Becks lab</strain>
    </source>
</reference>
<keyword evidence="4" id="KW-1185">Reference proteome</keyword>
<proteinExistence type="inferred from homology"/>
<evidence type="ECO:0000256" key="1">
    <source>
        <dbReference type="ARBA" id="ARBA00009856"/>
    </source>
</evidence>
<dbReference type="GO" id="GO:0005737">
    <property type="term" value="C:cytoplasm"/>
    <property type="evidence" value="ECO:0007669"/>
    <property type="project" value="TreeGrafter"/>
</dbReference>
<dbReference type="OrthoDB" id="551431at2759"/>
<dbReference type="AlphaFoldDB" id="A0A814RIY4"/>
<dbReference type="Pfam" id="PF07985">
    <property type="entry name" value="SRR1"/>
    <property type="match status" value="1"/>
</dbReference>